<keyword evidence="1" id="KW-0472">Membrane</keyword>
<protein>
    <submittedName>
        <fullName evidence="2">Putative secreted protein</fullName>
    </submittedName>
</protein>
<dbReference type="AlphaFoldDB" id="A0A023G0V1"/>
<name>A0A023G0V1_AMBTT</name>
<proteinExistence type="evidence at transcript level"/>
<evidence type="ECO:0000256" key="1">
    <source>
        <dbReference type="SAM" id="Phobius"/>
    </source>
</evidence>
<accession>A0A023G0V1</accession>
<dbReference type="EMBL" id="GBBM01008001">
    <property type="protein sequence ID" value="JAC27417.1"/>
    <property type="molecule type" value="mRNA"/>
</dbReference>
<reference evidence="2" key="1">
    <citation type="submission" date="2014-03" db="EMBL/GenBank/DDBJ databases">
        <title>The sialotranscriptome of Amblyomma triste, Amblyomma parvum and Amblyomma cajennense ticks, uncovered by 454-based RNA-seq.</title>
        <authorList>
            <person name="Garcia G.R."/>
            <person name="Gardinassi L.G."/>
            <person name="Ribeiro J.M."/>
            <person name="Anatriello E."/>
            <person name="Ferreira B.R."/>
            <person name="Moreira H.N."/>
            <person name="Mafra C."/>
            <person name="Olegario M.M."/>
            <person name="Szabo P.J."/>
            <person name="Miranda-Santos I.K."/>
            <person name="Maruyama S.R."/>
        </authorList>
    </citation>
    <scope>NUCLEOTIDE SEQUENCE</scope>
    <source>
        <strain evidence="2">Mato Grasso do Sul</strain>
        <tissue evidence="2">Salivary glands</tissue>
    </source>
</reference>
<keyword evidence="1" id="KW-1133">Transmembrane helix</keyword>
<organism evidence="2">
    <name type="scientific">Amblyomma triste</name>
    <name type="common">Neotropical tick</name>
    <dbReference type="NCBI Taxonomy" id="251400"/>
    <lineage>
        <taxon>Eukaryota</taxon>
        <taxon>Metazoa</taxon>
        <taxon>Ecdysozoa</taxon>
        <taxon>Arthropoda</taxon>
        <taxon>Chelicerata</taxon>
        <taxon>Arachnida</taxon>
        <taxon>Acari</taxon>
        <taxon>Parasitiformes</taxon>
        <taxon>Ixodida</taxon>
        <taxon>Ixodoidea</taxon>
        <taxon>Ixodidae</taxon>
        <taxon>Amblyomminae</taxon>
        <taxon>Amblyomma</taxon>
    </lineage>
</organism>
<feature type="transmembrane region" description="Helical" evidence="1">
    <location>
        <begin position="30"/>
        <end position="50"/>
    </location>
</feature>
<evidence type="ECO:0000313" key="2">
    <source>
        <dbReference type="EMBL" id="JAC27417.1"/>
    </source>
</evidence>
<sequence length="79" mass="8796">MLLFNCVIFPAVMGGEVIRVEFLKLRKCGLVIVIVLLPSPLCCALTKLCFFNDTLSRKFQSYAGCQMAAVWFPCTVFVA</sequence>
<keyword evidence="1" id="KW-0812">Transmembrane</keyword>